<evidence type="ECO:0000313" key="2">
    <source>
        <dbReference type="EMBL" id="QQU00647.1"/>
    </source>
</evidence>
<dbReference type="PANTHER" id="PTHR41532">
    <property type="entry name" value="FIXS PROTEIN"/>
    <property type="match status" value="1"/>
</dbReference>
<evidence type="ECO:0000313" key="3">
    <source>
        <dbReference type="EMBL" id="STZ70015.1"/>
    </source>
</evidence>
<dbReference type="RefSeq" id="WP_002990283.1">
    <property type="nucleotide sequence ID" value="NZ_CP068107.1"/>
</dbReference>
<dbReference type="Proteomes" id="UP000255024">
    <property type="component" value="Unassembled WGS sequence"/>
</dbReference>
<name>A0A378RW95_MYROD</name>
<keyword evidence="1" id="KW-1133">Transmembrane helix</keyword>
<dbReference type="PANTHER" id="PTHR41532:SF1">
    <property type="entry name" value="FIXS PROTEIN"/>
    <property type="match status" value="1"/>
</dbReference>
<evidence type="ECO:0000313" key="4">
    <source>
        <dbReference type="Proteomes" id="UP000255024"/>
    </source>
</evidence>
<protein>
    <submittedName>
        <fullName evidence="2">Cbb3-type cytochrome oxidase assembly protein CcoS</fullName>
    </submittedName>
</protein>
<feature type="transmembrane region" description="Helical" evidence="1">
    <location>
        <begin position="6"/>
        <end position="23"/>
    </location>
</feature>
<reference evidence="3 4" key="1">
    <citation type="submission" date="2018-06" db="EMBL/GenBank/DDBJ databases">
        <authorList>
            <consortium name="Pathogen Informatics"/>
            <person name="Doyle S."/>
        </authorList>
    </citation>
    <scope>NUCLEOTIDE SEQUENCE [LARGE SCALE GENOMIC DNA]</scope>
    <source>
        <strain evidence="3 4">NCTC11179</strain>
    </source>
</reference>
<dbReference type="GeneID" id="93526487"/>
<dbReference type="InterPro" id="IPR004714">
    <property type="entry name" value="Cyt_oxidase_maturation_cbb3"/>
</dbReference>
<keyword evidence="1" id="KW-0472">Membrane</keyword>
<dbReference type="AlphaFoldDB" id="A0A378RW95"/>
<keyword evidence="4" id="KW-1185">Reference proteome</keyword>
<organism evidence="3 4">
    <name type="scientific">Myroides odoratus</name>
    <name type="common">Flavobacterium odoratum</name>
    <dbReference type="NCBI Taxonomy" id="256"/>
    <lineage>
        <taxon>Bacteria</taxon>
        <taxon>Pseudomonadati</taxon>
        <taxon>Bacteroidota</taxon>
        <taxon>Flavobacteriia</taxon>
        <taxon>Flavobacteriales</taxon>
        <taxon>Flavobacteriaceae</taxon>
        <taxon>Myroides</taxon>
    </lineage>
</organism>
<accession>A0A378RW95</accession>
<evidence type="ECO:0000313" key="5">
    <source>
        <dbReference type="Proteomes" id="UP000596202"/>
    </source>
</evidence>
<dbReference type="OrthoDB" id="9802763at2"/>
<keyword evidence="1" id="KW-0812">Transmembrane</keyword>
<evidence type="ECO:0000256" key="1">
    <source>
        <dbReference type="SAM" id="Phobius"/>
    </source>
</evidence>
<proteinExistence type="predicted"/>
<gene>
    <name evidence="2" type="primary">ccoS</name>
    <name evidence="2" type="ORF">I6I88_02420</name>
    <name evidence="3" type="ORF">NCTC11179_03540</name>
</gene>
<dbReference type="EMBL" id="UGQL01000002">
    <property type="protein sequence ID" value="STZ70015.1"/>
    <property type="molecule type" value="Genomic_DNA"/>
</dbReference>
<reference evidence="2 5" key="2">
    <citation type="submission" date="2021-01" db="EMBL/GenBank/DDBJ databases">
        <title>FDA dAtabase for Regulatory Grade micrObial Sequences (FDA-ARGOS): Supporting development and validation of Infectious Disease Dx tests.</title>
        <authorList>
            <person name="Sproer C."/>
            <person name="Gronow S."/>
            <person name="Severitt S."/>
            <person name="Schroder I."/>
            <person name="Tallon L."/>
            <person name="Sadzewicz L."/>
            <person name="Zhao X."/>
            <person name="Boylan J."/>
            <person name="Ott S."/>
            <person name="Bowen H."/>
            <person name="Vavikolanu K."/>
            <person name="Mehta A."/>
            <person name="Aluvathingal J."/>
            <person name="Nadendla S."/>
            <person name="Lowell S."/>
            <person name="Myers T."/>
            <person name="Yan Y."/>
            <person name="Sichtig H."/>
        </authorList>
    </citation>
    <scope>NUCLEOTIDE SEQUENCE [LARGE SCALE GENOMIC DNA]</scope>
    <source>
        <strain evidence="2 5">FDAARGOS_1131</strain>
    </source>
</reference>
<dbReference type="Proteomes" id="UP000596202">
    <property type="component" value="Chromosome"/>
</dbReference>
<dbReference type="EMBL" id="CP068108">
    <property type="protein sequence ID" value="QQU00647.1"/>
    <property type="molecule type" value="Genomic_DNA"/>
</dbReference>
<dbReference type="Pfam" id="PF03597">
    <property type="entry name" value="FixS"/>
    <property type="match status" value="1"/>
</dbReference>
<sequence>MSVIYFLISISVFVAGIFLYIFIRSVKSGQFDDAYTPSVRMLFDDELKKTKPKEEEKDKKINQKENQI</sequence>
<dbReference type="NCBIfam" id="TIGR00847">
    <property type="entry name" value="ccoS"/>
    <property type="match status" value="1"/>
</dbReference>